<evidence type="ECO:0000256" key="7">
    <source>
        <dbReference type="ARBA" id="ARBA00022927"/>
    </source>
</evidence>
<keyword evidence="14" id="KW-0732">Signal</keyword>
<dbReference type="GO" id="GO:0005886">
    <property type="term" value="C:plasma membrane"/>
    <property type="evidence" value="ECO:0007669"/>
    <property type="project" value="UniProtKB-SubCell"/>
</dbReference>
<evidence type="ECO:0000256" key="5">
    <source>
        <dbReference type="ARBA" id="ARBA00022692"/>
    </source>
</evidence>
<name>A0A5M6DDQ2_9BACT</name>
<sequence>MLRCLTLALLTWLGCWSANQASAADAPAVADARSAAEEPAAISSPSAISLPGAGPTEDLRGRAGESSNAVPRVLTRTPVSVSGEVLQTFAGGPESWASPEHFGSSLQTMLVLSVISLAPAILLMTTCYVRIVVVLSLLRQAIGLQSLPPTQVLTSISLFMTLSVMAPVWSRVYREAIQPYTDPETPMTLGEAYDAGALPIREFMAVQIAAAENHDDVLLFFRHAYPDSPEPSSFADIPVQVLLPAFVISELKIAFLMGFSIYLPFLVIDLVVASVTMSMGMFMLPPMMISLPLKLLLFVLVDGWHLVVNMLLTSFAAVS</sequence>
<dbReference type="NCBIfam" id="TIGR01103">
    <property type="entry name" value="fliP"/>
    <property type="match status" value="1"/>
</dbReference>
<feature type="transmembrane region" description="Helical" evidence="12">
    <location>
        <begin position="261"/>
        <end position="283"/>
    </location>
</feature>
<comment type="subcellular location">
    <subcellularLocation>
        <location evidence="12">Cell membrane</location>
        <topology evidence="12">Multi-pass membrane protein</topology>
    </subcellularLocation>
    <subcellularLocation>
        <location evidence="12">Bacterial flagellum basal body</location>
    </subcellularLocation>
</comment>
<evidence type="ECO:0000256" key="3">
    <source>
        <dbReference type="ARBA" id="ARBA00022448"/>
    </source>
</evidence>
<reference evidence="15 16" key="1">
    <citation type="submission" date="2019-08" db="EMBL/GenBank/DDBJ databases">
        <authorList>
            <person name="Dhanesh K."/>
            <person name="Kumar G."/>
            <person name="Sasikala C."/>
            <person name="Venkata Ramana C."/>
        </authorList>
    </citation>
    <scope>NUCLEOTIDE SEQUENCE [LARGE SCALE GENOMIC DNA]</scope>
    <source>
        <strain evidence="15 16">JC645</strain>
    </source>
</reference>
<feature type="chain" id="PRO_5024294020" description="Flagellar biosynthetic protein FliP" evidence="14">
    <location>
        <begin position="24"/>
        <end position="319"/>
    </location>
</feature>
<keyword evidence="4 12" id="KW-1003">Cell membrane</keyword>
<dbReference type="GO" id="GO:0044781">
    <property type="term" value="P:bacterial-type flagellum organization"/>
    <property type="evidence" value="ECO:0007669"/>
    <property type="project" value="UniProtKB-UniRule"/>
</dbReference>
<dbReference type="PRINTS" id="PR00951">
    <property type="entry name" value="FLGBIOSNFLIP"/>
</dbReference>
<dbReference type="PANTHER" id="PTHR30587:SF0">
    <property type="entry name" value="FLAGELLAR BIOSYNTHETIC PROTEIN FLIP"/>
    <property type="match status" value="1"/>
</dbReference>
<dbReference type="GO" id="GO:0009306">
    <property type="term" value="P:protein secretion"/>
    <property type="evidence" value="ECO:0007669"/>
    <property type="project" value="UniProtKB-UniRule"/>
</dbReference>
<keyword evidence="5 12" id="KW-0812">Transmembrane</keyword>
<gene>
    <name evidence="12 15" type="primary">fliP</name>
    <name evidence="15" type="ORF">FYK55_08740</name>
</gene>
<dbReference type="PROSITE" id="PS51257">
    <property type="entry name" value="PROKAR_LIPOPROTEIN"/>
    <property type="match status" value="1"/>
</dbReference>
<dbReference type="InterPro" id="IPR005837">
    <property type="entry name" value="FliP"/>
</dbReference>
<keyword evidence="11 12" id="KW-1006">Bacterial flagellum protein export</keyword>
<evidence type="ECO:0000256" key="13">
    <source>
        <dbReference type="SAM" id="MobiDB-lite"/>
    </source>
</evidence>
<organism evidence="15 16">
    <name type="scientific">Roseiconus nitratireducens</name>
    <dbReference type="NCBI Taxonomy" id="2605748"/>
    <lineage>
        <taxon>Bacteria</taxon>
        <taxon>Pseudomonadati</taxon>
        <taxon>Planctomycetota</taxon>
        <taxon>Planctomycetia</taxon>
        <taxon>Pirellulales</taxon>
        <taxon>Pirellulaceae</taxon>
        <taxon>Roseiconus</taxon>
    </lineage>
</organism>
<evidence type="ECO:0000256" key="1">
    <source>
        <dbReference type="ARBA" id="ARBA00006257"/>
    </source>
</evidence>
<evidence type="ECO:0000313" key="16">
    <source>
        <dbReference type="Proteomes" id="UP000324479"/>
    </source>
</evidence>
<evidence type="ECO:0000256" key="4">
    <source>
        <dbReference type="ARBA" id="ARBA00022475"/>
    </source>
</evidence>
<keyword evidence="10" id="KW-0975">Bacterial flagellum</keyword>
<keyword evidence="9 12" id="KW-0472">Membrane</keyword>
<feature type="transmembrane region" description="Helical" evidence="12">
    <location>
        <begin position="295"/>
        <end position="318"/>
    </location>
</feature>
<dbReference type="AlphaFoldDB" id="A0A5M6DDQ2"/>
<feature type="signal peptide" evidence="14">
    <location>
        <begin position="1"/>
        <end position="23"/>
    </location>
</feature>
<dbReference type="InterPro" id="IPR005838">
    <property type="entry name" value="T3SS_IM_P"/>
</dbReference>
<feature type="compositionally biased region" description="Low complexity" evidence="13">
    <location>
        <begin position="40"/>
        <end position="55"/>
    </location>
</feature>
<dbReference type="PANTHER" id="PTHR30587">
    <property type="entry name" value="FLAGELLAR BIOSYNTHETIC PROTEIN FLIP"/>
    <property type="match status" value="1"/>
</dbReference>
<keyword evidence="16" id="KW-1185">Reference proteome</keyword>
<dbReference type="PRINTS" id="PR01302">
    <property type="entry name" value="TYPE3IMPPROT"/>
</dbReference>
<keyword evidence="6 12" id="KW-1005">Bacterial flagellum biogenesis</keyword>
<comment type="similarity">
    <text evidence="1 12">Belongs to the FliP/MopC/SpaP family.</text>
</comment>
<dbReference type="Pfam" id="PF00813">
    <property type="entry name" value="FliP"/>
    <property type="match status" value="1"/>
</dbReference>
<accession>A0A5M6DDQ2</accession>
<evidence type="ECO:0000256" key="6">
    <source>
        <dbReference type="ARBA" id="ARBA00022795"/>
    </source>
</evidence>
<evidence type="ECO:0000256" key="11">
    <source>
        <dbReference type="ARBA" id="ARBA00023225"/>
    </source>
</evidence>
<keyword evidence="15" id="KW-0966">Cell projection</keyword>
<keyword evidence="15" id="KW-0282">Flagellum</keyword>
<dbReference type="NCBIfam" id="NF009438">
    <property type="entry name" value="PRK12797.1"/>
    <property type="match status" value="1"/>
</dbReference>
<dbReference type="PROSITE" id="PS01061">
    <property type="entry name" value="FLIP_2"/>
    <property type="match status" value="1"/>
</dbReference>
<dbReference type="EMBL" id="VWOX01000004">
    <property type="protein sequence ID" value="KAA5544412.1"/>
    <property type="molecule type" value="Genomic_DNA"/>
</dbReference>
<dbReference type="GO" id="GO:0009425">
    <property type="term" value="C:bacterial-type flagellum basal body"/>
    <property type="evidence" value="ECO:0007669"/>
    <property type="project" value="UniProtKB-SubCell"/>
</dbReference>
<comment type="function">
    <text evidence="12">Plays a role in the flagellum-specific transport system.</text>
</comment>
<evidence type="ECO:0000256" key="10">
    <source>
        <dbReference type="ARBA" id="ARBA00023143"/>
    </source>
</evidence>
<keyword evidence="15" id="KW-0969">Cilium</keyword>
<feature type="region of interest" description="Disordered" evidence="13">
    <location>
        <begin position="40"/>
        <end position="68"/>
    </location>
</feature>
<feature type="transmembrane region" description="Helical" evidence="12">
    <location>
        <begin position="150"/>
        <end position="169"/>
    </location>
</feature>
<dbReference type="Proteomes" id="UP000324479">
    <property type="component" value="Unassembled WGS sequence"/>
</dbReference>
<evidence type="ECO:0000256" key="8">
    <source>
        <dbReference type="ARBA" id="ARBA00022989"/>
    </source>
</evidence>
<evidence type="ECO:0000256" key="12">
    <source>
        <dbReference type="RuleBase" id="RU362069"/>
    </source>
</evidence>
<comment type="caution">
    <text evidence="15">The sequence shown here is derived from an EMBL/GenBank/DDBJ whole genome shotgun (WGS) entry which is preliminary data.</text>
</comment>
<evidence type="ECO:0000256" key="9">
    <source>
        <dbReference type="ARBA" id="ARBA00023136"/>
    </source>
</evidence>
<evidence type="ECO:0000313" key="15">
    <source>
        <dbReference type="EMBL" id="KAA5544412.1"/>
    </source>
</evidence>
<keyword evidence="8 12" id="KW-1133">Transmembrane helix</keyword>
<keyword evidence="7 12" id="KW-0653">Protein transport</keyword>
<protein>
    <recommendedName>
        <fullName evidence="2 12">Flagellar biosynthetic protein FliP</fullName>
    </recommendedName>
</protein>
<evidence type="ECO:0000256" key="2">
    <source>
        <dbReference type="ARBA" id="ARBA00021714"/>
    </source>
</evidence>
<keyword evidence="3 12" id="KW-0813">Transport</keyword>
<proteinExistence type="inferred from homology"/>
<feature type="transmembrane region" description="Helical" evidence="12">
    <location>
        <begin position="109"/>
        <end position="138"/>
    </location>
</feature>
<evidence type="ECO:0000256" key="14">
    <source>
        <dbReference type="SAM" id="SignalP"/>
    </source>
</evidence>